<proteinExistence type="predicted"/>
<sequence length="120" mass="13348">MNDQTWNNPGAGATASGADMQSWRDWSDNTVDRVFAARNFSEALIDCDPEDRLDLLEYAHEFLRAGMPMVPFGGVMDQAAFWADIASRTELKAYCLACYTRLSPRDQRAFLAYVQGGKGA</sequence>
<keyword evidence="3" id="KW-1185">Reference proteome</keyword>
<reference evidence="3" key="1">
    <citation type="journal article" date="2019" name="Int. J. Syst. Evol. Microbiol.">
        <title>The Global Catalogue of Microorganisms (GCM) 10K type strain sequencing project: providing services to taxonomists for standard genome sequencing and annotation.</title>
        <authorList>
            <consortium name="The Broad Institute Genomics Platform"/>
            <consortium name="The Broad Institute Genome Sequencing Center for Infectious Disease"/>
            <person name="Wu L."/>
            <person name="Ma J."/>
        </authorList>
    </citation>
    <scope>NUCLEOTIDE SEQUENCE [LARGE SCALE GENOMIC DNA]</scope>
    <source>
        <strain evidence="3">CCM 8875</strain>
    </source>
</reference>
<protein>
    <submittedName>
        <fullName evidence="2">Uncharacterized protein</fullName>
    </submittedName>
</protein>
<comment type="caution">
    <text evidence="2">The sequence shown here is derived from an EMBL/GenBank/DDBJ whole genome shotgun (WGS) entry which is preliminary data.</text>
</comment>
<evidence type="ECO:0000313" key="2">
    <source>
        <dbReference type="EMBL" id="MFD1481461.1"/>
    </source>
</evidence>
<feature type="region of interest" description="Disordered" evidence="1">
    <location>
        <begin position="1"/>
        <end position="21"/>
    </location>
</feature>
<organism evidence="2 3">
    <name type="scientific">Paracoccus nototheniae</name>
    <dbReference type="NCBI Taxonomy" id="2489002"/>
    <lineage>
        <taxon>Bacteria</taxon>
        <taxon>Pseudomonadati</taxon>
        <taxon>Pseudomonadota</taxon>
        <taxon>Alphaproteobacteria</taxon>
        <taxon>Rhodobacterales</taxon>
        <taxon>Paracoccaceae</taxon>
        <taxon>Paracoccus</taxon>
    </lineage>
</organism>
<dbReference type="RefSeq" id="WP_131577680.1">
    <property type="nucleotide sequence ID" value="NZ_CBCSAJ010000131.1"/>
</dbReference>
<name>A0ABW4DYT8_9RHOB</name>
<accession>A0ABW4DYT8</accession>
<evidence type="ECO:0000313" key="3">
    <source>
        <dbReference type="Proteomes" id="UP001597302"/>
    </source>
</evidence>
<gene>
    <name evidence="2" type="ORF">ACFQ5P_09140</name>
</gene>
<dbReference type="Proteomes" id="UP001597302">
    <property type="component" value="Unassembled WGS sequence"/>
</dbReference>
<evidence type="ECO:0000256" key="1">
    <source>
        <dbReference type="SAM" id="MobiDB-lite"/>
    </source>
</evidence>
<dbReference type="EMBL" id="JBHTOQ010000020">
    <property type="protein sequence ID" value="MFD1481461.1"/>
    <property type="molecule type" value="Genomic_DNA"/>
</dbReference>